<proteinExistence type="predicted"/>
<dbReference type="Proteomes" id="UP000238479">
    <property type="component" value="Chromosome 3"/>
</dbReference>
<accession>A0A2P6R8V4</accession>
<protein>
    <recommendedName>
        <fullName evidence="4">Transmembrane protein</fullName>
    </recommendedName>
</protein>
<comment type="caution">
    <text evidence="2">The sequence shown here is derived from an EMBL/GenBank/DDBJ whole genome shotgun (WGS) entry which is preliminary data.</text>
</comment>
<evidence type="ECO:0000256" key="1">
    <source>
        <dbReference type="SAM" id="Phobius"/>
    </source>
</evidence>
<name>A0A2P6R8V4_ROSCH</name>
<keyword evidence="1" id="KW-0812">Transmembrane</keyword>
<evidence type="ECO:0000313" key="3">
    <source>
        <dbReference type="Proteomes" id="UP000238479"/>
    </source>
</evidence>
<dbReference type="EMBL" id="PDCK01000041">
    <property type="protein sequence ID" value="PRQ42868.1"/>
    <property type="molecule type" value="Genomic_DNA"/>
</dbReference>
<evidence type="ECO:0008006" key="4">
    <source>
        <dbReference type="Google" id="ProtNLM"/>
    </source>
</evidence>
<feature type="transmembrane region" description="Helical" evidence="1">
    <location>
        <begin position="66"/>
        <end position="90"/>
    </location>
</feature>
<keyword evidence="1" id="KW-0472">Membrane</keyword>
<reference evidence="2 3" key="1">
    <citation type="journal article" date="2018" name="Nat. Genet.">
        <title>The Rosa genome provides new insights in the design of modern roses.</title>
        <authorList>
            <person name="Bendahmane M."/>
        </authorList>
    </citation>
    <scope>NUCLEOTIDE SEQUENCE [LARGE SCALE GENOMIC DNA]</scope>
    <source>
        <strain evidence="3">cv. Old Blush</strain>
    </source>
</reference>
<keyword evidence="3" id="KW-1185">Reference proteome</keyword>
<dbReference type="AlphaFoldDB" id="A0A2P6R8V4"/>
<sequence>MFFCLDDDKFFFLLFVSQENGEKMGVVLFFGREAENVLVLLLLRWRWPLQRPLSSLCFSVSILPKVCISLILLRLLVHLNMTFLICLIFFF</sequence>
<organism evidence="2 3">
    <name type="scientific">Rosa chinensis</name>
    <name type="common">China rose</name>
    <dbReference type="NCBI Taxonomy" id="74649"/>
    <lineage>
        <taxon>Eukaryota</taxon>
        <taxon>Viridiplantae</taxon>
        <taxon>Streptophyta</taxon>
        <taxon>Embryophyta</taxon>
        <taxon>Tracheophyta</taxon>
        <taxon>Spermatophyta</taxon>
        <taxon>Magnoliopsida</taxon>
        <taxon>eudicotyledons</taxon>
        <taxon>Gunneridae</taxon>
        <taxon>Pentapetalae</taxon>
        <taxon>rosids</taxon>
        <taxon>fabids</taxon>
        <taxon>Rosales</taxon>
        <taxon>Rosaceae</taxon>
        <taxon>Rosoideae</taxon>
        <taxon>Rosoideae incertae sedis</taxon>
        <taxon>Rosa</taxon>
    </lineage>
</organism>
<dbReference type="Gramene" id="PRQ42868">
    <property type="protein sequence ID" value="PRQ42868"/>
    <property type="gene ID" value="RchiOBHm_Chr3g0462301"/>
</dbReference>
<keyword evidence="1" id="KW-1133">Transmembrane helix</keyword>
<gene>
    <name evidence="2" type="ORF">RchiOBHm_Chr3g0462301</name>
</gene>
<evidence type="ECO:0000313" key="2">
    <source>
        <dbReference type="EMBL" id="PRQ42868.1"/>
    </source>
</evidence>